<protein>
    <submittedName>
        <fullName evidence="6">Putative HlyD family secretion protein</fullName>
    </submittedName>
</protein>
<name>U3A4Z8_VIBPR</name>
<dbReference type="NCBIfam" id="TIGR01730">
    <property type="entry name" value="RND_mfp"/>
    <property type="match status" value="1"/>
</dbReference>
<dbReference type="Pfam" id="PF25917">
    <property type="entry name" value="BSH_RND"/>
    <property type="match status" value="1"/>
</dbReference>
<keyword evidence="7" id="KW-1185">Reference proteome</keyword>
<evidence type="ECO:0000259" key="5">
    <source>
        <dbReference type="Pfam" id="PF25944"/>
    </source>
</evidence>
<evidence type="ECO:0000256" key="2">
    <source>
        <dbReference type="ARBA" id="ARBA00009477"/>
    </source>
</evidence>
<feature type="domain" description="Multidrug resistance protein MdtA-like barrel-sandwich hybrid" evidence="4">
    <location>
        <begin position="61"/>
        <end position="178"/>
    </location>
</feature>
<dbReference type="SUPFAM" id="SSF111369">
    <property type="entry name" value="HlyD-like secretion proteins"/>
    <property type="match status" value="1"/>
</dbReference>
<dbReference type="eggNOG" id="COG0845">
    <property type="taxonomic scope" value="Bacteria"/>
</dbReference>
<feature type="signal peptide" evidence="3">
    <location>
        <begin position="1"/>
        <end position="19"/>
    </location>
</feature>
<keyword evidence="3" id="KW-0732">Signal</keyword>
<dbReference type="Gene3D" id="2.40.50.100">
    <property type="match status" value="1"/>
</dbReference>
<evidence type="ECO:0000313" key="7">
    <source>
        <dbReference type="Proteomes" id="UP000016570"/>
    </source>
</evidence>
<gene>
    <name evidence="6" type="ORF">VPR01S_19_00570</name>
</gene>
<dbReference type="Gene3D" id="2.40.30.170">
    <property type="match status" value="1"/>
</dbReference>
<dbReference type="GO" id="GO:0015562">
    <property type="term" value="F:efflux transmembrane transporter activity"/>
    <property type="evidence" value="ECO:0007669"/>
    <property type="project" value="TreeGrafter"/>
</dbReference>
<proteinExistence type="inferred from homology"/>
<feature type="domain" description="Multidrug resistance protein MdtA-like beta-barrel" evidence="5">
    <location>
        <begin position="201"/>
        <end position="260"/>
    </location>
</feature>
<dbReference type="InterPro" id="IPR058625">
    <property type="entry name" value="MdtA-like_BSH"/>
</dbReference>
<dbReference type="Pfam" id="PF25944">
    <property type="entry name" value="Beta-barrel_RND"/>
    <property type="match status" value="1"/>
</dbReference>
<dbReference type="Gene3D" id="2.40.420.20">
    <property type="match status" value="1"/>
</dbReference>
<dbReference type="STRING" id="1219065.VPR01S_19_00570"/>
<dbReference type="PANTHER" id="PTHR30469">
    <property type="entry name" value="MULTIDRUG RESISTANCE PROTEIN MDTA"/>
    <property type="match status" value="1"/>
</dbReference>
<dbReference type="RefSeq" id="WP_021706743.1">
    <property type="nucleotide sequence ID" value="NZ_BATJ01000019.1"/>
</dbReference>
<accession>U3A4Z8</accession>
<dbReference type="EMBL" id="BATJ01000019">
    <property type="protein sequence ID" value="GAD68775.1"/>
    <property type="molecule type" value="Genomic_DNA"/>
</dbReference>
<comment type="subcellular location">
    <subcellularLocation>
        <location evidence="1">Cell membrane</location>
    </subcellularLocation>
</comment>
<dbReference type="Proteomes" id="UP000016570">
    <property type="component" value="Unassembled WGS sequence"/>
</dbReference>
<evidence type="ECO:0000313" key="6">
    <source>
        <dbReference type="EMBL" id="GAD68775.1"/>
    </source>
</evidence>
<dbReference type="AlphaFoldDB" id="U3A4Z8"/>
<evidence type="ECO:0000256" key="1">
    <source>
        <dbReference type="ARBA" id="ARBA00004236"/>
    </source>
</evidence>
<comment type="similarity">
    <text evidence="2">Belongs to the membrane fusion protein (MFP) (TC 8.A.1) family.</text>
</comment>
<sequence>MKKLSLALGLVSTSVALFNCDMLAAKTKLVPTAFSVQLPMVRQATVLYPFSGEYRASEFTQIVAETDGKIVEVYFKDGQHVKKGDPLYRLDEDYARLTLATAENEYRLAMQNLLEITRQYGSKEARALLAEQSVERARTRLLKAKSAMAKQTIYSPFSGKIGKNTQSAGTYVTPGTVLTDLVATDKVELHFSAPAAQMDAFSELVNDQDPENSPVVSVSHGNTTTYTDGTLHYVGSVIDQNTGNVDAYALFDNSNSKIIVGTKTRLYLNAPQKQKVMLVPQSAVQQIDGQSYVYVLNEQRVVLEQPIEPIYTKESFTGYVALSGGLSAKSFIVNDDEAPHLVGNRIEPSINVIEQLNEVLYR</sequence>
<dbReference type="InterPro" id="IPR058626">
    <property type="entry name" value="MdtA-like_b-barrel"/>
</dbReference>
<dbReference type="PANTHER" id="PTHR30469:SF11">
    <property type="entry name" value="BLL4320 PROTEIN"/>
    <property type="match status" value="1"/>
</dbReference>
<evidence type="ECO:0000259" key="4">
    <source>
        <dbReference type="Pfam" id="PF25917"/>
    </source>
</evidence>
<organism evidence="6 7">
    <name type="scientific">Vibrio proteolyticus NBRC 13287</name>
    <dbReference type="NCBI Taxonomy" id="1219065"/>
    <lineage>
        <taxon>Bacteria</taxon>
        <taxon>Pseudomonadati</taxon>
        <taxon>Pseudomonadota</taxon>
        <taxon>Gammaproteobacteria</taxon>
        <taxon>Vibrionales</taxon>
        <taxon>Vibrionaceae</taxon>
        <taxon>Vibrio</taxon>
    </lineage>
</organism>
<reference evidence="6 7" key="1">
    <citation type="submission" date="2013-09" db="EMBL/GenBank/DDBJ databases">
        <title>Whole genome shotgun sequence of Vibrio proteolyticus NBRC 13287.</title>
        <authorList>
            <person name="Isaki S."/>
            <person name="Hosoyama A."/>
            <person name="Numata M."/>
            <person name="Hashimoto M."/>
            <person name="Hosoyama Y."/>
            <person name="Tsuchikane K."/>
            <person name="Noguchi M."/>
            <person name="Hirakata S."/>
            <person name="Ichikawa N."/>
            <person name="Ohji S."/>
            <person name="Yamazoe A."/>
            <person name="Fujita N."/>
        </authorList>
    </citation>
    <scope>NUCLEOTIDE SEQUENCE [LARGE SCALE GENOMIC DNA]</scope>
    <source>
        <strain evidence="6 7">NBRC 13287</strain>
    </source>
</reference>
<evidence type="ECO:0000256" key="3">
    <source>
        <dbReference type="SAM" id="SignalP"/>
    </source>
</evidence>
<dbReference type="GO" id="GO:1990281">
    <property type="term" value="C:efflux pump complex"/>
    <property type="evidence" value="ECO:0007669"/>
    <property type="project" value="TreeGrafter"/>
</dbReference>
<feature type="chain" id="PRO_5004637685" evidence="3">
    <location>
        <begin position="20"/>
        <end position="362"/>
    </location>
</feature>
<dbReference type="InterPro" id="IPR006143">
    <property type="entry name" value="RND_pump_MFP"/>
</dbReference>
<dbReference type="Gene3D" id="1.10.287.470">
    <property type="entry name" value="Helix hairpin bin"/>
    <property type="match status" value="1"/>
</dbReference>
<comment type="caution">
    <text evidence="6">The sequence shown here is derived from an EMBL/GenBank/DDBJ whole genome shotgun (WGS) entry which is preliminary data.</text>
</comment>